<evidence type="ECO:0000313" key="2">
    <source>
        <dbReference type="Proteomes" id="UP000001880"/>
    </source>
</evidence>
<dbReference type="STRING" id="502025.Hoch_4256"/>
<dbReference type="AlphaFoldDB" id="D0LM47"/>
<reference evidence="1 2" key="1">
    <citation type="journal article" date="2010" name="Stand. Genomic Sci.">
        <title>Complete genome sequence of Haliangium ochraceum type strain (SMP-2).</title>
        <authorList>
            <consortium name="US DOE Joint Genome Institute (JGI-PGF)"/>
            <person name="Ivanova N."/>
            <person name="Daum C."/>
            <person name="Lang E."/>
            <person name="Abt B."/>
            <person name="Kopitz M."/>
            <person name="Saunders E."/>
            <person name="Lapidus A."/>
            <person name="Lucas S."/>
            <person name="Glavina Del Rio T."/>
            <person name="Nolan M."/>
            <person name="Tice H."/>
            <person name="Copeland A."/>
            <person name="Cheng J.F."/>
            <person name="Chen F."/>
            <person name="Bruce D."/>
            <person name="Goodwin L."/>
            <person name="Pitluck S."/>
            <person name="Mavromatis K."/>
            <person name="Pati A."/>
            <person name="Mikhailova N."/>
            <person name="Chen A."/>
            <person name="Palaniappan K."/>
            <person name="Land M."/>
            <person name="Hauser L."/>
            <person name="Chang Y.J."/>
            <person name="Jeffries C.D."/>
            <person name="Detter J.C."/>
            <person name="Brettin T."/>
            <person name="Rohde M."/>
            <person name="Goker M."/>
            <person name="Bristow J."/>
            <person name="Markowitz V."/>
            <person name="Eisen J.A."/>
            <person name="Hugenholtz P."/>
            <person name="Kyrpides N.C."/>
            <person name="Klenk H.P."/>
        </authorList>
    </citation>
    <scope>NUCLEOTIDE SEQUENCE [LARGE SCALE GENOMIC DNA]</scope>
    <source>
        <strain evidence="2">DSM 14365 / CIP 107738 / JCM 11303 / AJ 13395 / SMP-2</strain>
    </source>
</reference>
<keyword evidence="2" id="KW-1185">Reference proteome</keyword>
<protein>
    <submittedName>
        <fullName evidence="1">Uncharacterized protein</fullName>
    </submittedName>
</protein>
<organism evidence="1 2">
    <name type="scientific">Haliangium ochraceum (strain DSM 14365 / JCM 11303 / SMP-2)</name>
    <dbReference type="NCBI Taxonomy" id="502025"/>
    <lineage>
        <taxon>Bacteria</taxon>
        <taxon>Pseudomonadati</taxon>
        <taxon>Myxococcota</taxon>
        <taxon>Polyangia</taxon>
        <taxon>Haliangiales</taxon>
        <taxon>Kofleriaceae</taxon>
        <taxon>Haliangium</taxon>
    </lineage>
</organism>
<sequence>MTLRFAELPRVAILRPHNILHLYRGDDDTPWLQWKFRTGDAAHAVVDLLASFRAELARESAQELPPLVVNYVRMRQGIMLGGQNSTW</sequence>
<proteinExistence type="predicted"/>
<dbReference type="Proteomes" id="UP000001880">
    <property type="component" value="Chromosome"/>
</dbReference>
<name>D0LM47_HALO1</name>
<gene>
    <name evidence="1" type="ordered locus">Hoch_4256</name>
</gene>
<accession>D0LM47</accession>
<evidence type="ECO:0000313" key="1">
    <source>
        <dbReference type="EMBL" id="ACY16753.1"/>
    </source>
</evidence>
<dbReference type="KEGG" id="hoh:Hoch_4256"/>
<dbReference type="HOGENOM" id="CLU_2479017_0_0_7"/>
<dbReference type="EMBL" id="CP001804">
    <property type="protein sequence ID" value="ACY16753.1"/>
    <property type="molecule type" value="Genomic_DNA"/>
</dbReference>
<dbReference type="RefSeq" id="WP_012829351.1">
    <property type="nucleotide sequence ID" value="NC_013440.1"/>
</dbReference>